<dbReference type="EMBL" id="QSQT01000018">
    <property type="protein sequence ID" value="RGK54700.1"/>
    <property type="molecule type" value="Genomic_DNA"/>
</dbReference>
<dbReference type="InterPro" id="IPR000182">
    <property type="entry name" value="GNAT_dom"/>
</dbReference>
<gene>
    <name evidence="2" type="ORF">DXD04_10360</name>
</gene>
<sequence>MNLQIRKATLDDLDRLMEIFEEARRFMCRTGNPNQWINGYPQRELIQEEIEASHCYVCVTEDGRAVATFCFIQGPDPTYARIENGEWRDDSPYYVIHRLASDGSCKGIGKLCVDWCFRQWPCLRADTHADNKVMQHLLLSTGFAYCGIIYVRNGTPRLAYQKLA</sequence>
<evidence type="ECO:0000313" key="3">
    <source>
        <dbReference type="Proteomes" id="UP000260862"/>
    </source>
</evidence>
<evidence type="ECO:0000259" key="1">
    <source>
        <dbReference type="PROSITE" id="PS51186"/>
    </source>
</evidence>
<dbReference type="RefSeq" id="WP_117673100.1">
    <property type="nucleotide sequence ID" value="NZ_CABOGR010000018.1"/>
</dbReference>
<dbReference type="Gene3D" id="3.40.630.30">
    <property type="match status" value="1"/>
</dbReference>
<feature type="domain" description="N-acetyltransferase" evidence="1">
    <location>
        <begin position="3"/>
        <end position="164"/>
    </location>
</feature>
<keyword evidence="2" id="KW-0808">Transferase</keyword>
<dbReference type="Proteomes" id="UP000260862">
    <property type="component" value="Unassembled WGS sequence"/>
</dbReference>
<dbReference type="GO" id="GO:0016747">
    <property type="term" value="F:acyltransferase activity, transferring groups other than amino-acyl groups"/>
    <property type="evidence" value="ECO:0007669"/>
    <property type="project" value="InterPro"/>
</dbReference>
<reference evidence="2 3" key="1">
    <citation type="submission" date="2018-08" db="EMBL/GenBank/DDBJ databases">
        <title>A genome reference for cultivated species of the human gut microbiota.</title>
        <authorList>
            <person name="Zou Y."/>
            <person name="Xue W."/>
            <person name="Luo G."/>
        </authorList>
    </citation>
    <scope>NUCLEOTIDE SEQUENCE [LARGE SCALE GENOMIC DNA]</scope>
    <source>
        <strain evidence="2 3">TF10-3AC</strain>
    </source>
</reference>
<dbReference type="Pfam" id="PF00583">
    <property type="entry name" value="Acetyltransf_1"/>
    <property type="match status" value="1"/>
</dbReference>
<protein>
    <submittedName>
        <fullName evidence="2">N-acetyltransferase</fullName>
    </submittedName>
</protein>
<dbReference type="SUPFAM" id="SSF55729">
    <property type="entry name" value="Acyl-CoA N-acyltransferases (Nat)"/>
    <property type="match status" value="1"/>
</dbReference>
<name>A0A3E4MY60_9BACT</name>
<keyword evidence="3" id="KW-1185">Reference proteome</keyword>
<dbReference type="AlphaFoldDB" id="A0A3E4MY60"/>
<dbReference type="InterPro" id="IPR016181">
    <property type="entry name" value="Acyl_CoA_acyltransferase"/>
</dbReference>
<accession>A0A3E4MY60</accession>
<proteinExistence type="predicted"/>
<organism evidence="2 3">
    <name type="scientific">Phocaeicola plebeius</name>
    <dbReference type="NCBI Taxonomy" id="310297"/>
    <lineage>
        <taxon>Bacteria</taxon>
        <taxon>Pseudomonadati</taxon>
        <taxon>Bacteroidota</taxon>
        <taxon>Bacteroidia</taxon>
        <taxon>Bacteroidales</taxon>
        <taxon>Bacteroidaceae</taxon>
        <taxon>Phocaeicola</taxon>
    </lineage>
</organism>
<evidence type="ECO:0000313" key="2">
    <source>
        <dbReference type="EMBL" id="RGK54700.1"/>
    </source>
</evidence>
<dbReference type="PROSITE" id="PS51186">
    <property type="entry name" value="GNAT"/>
    <property type="match status" value="1"/>
</dbReference>
<comment type="caution">
    <text evidence="2">The sequence shown here is derived from an EMBL/GenBank/DDBJ whole genome shotgun (WGS) entry which is preliminary data.</text>
</comment>